<comment type="cofactor">
    <cofactor evidence="1">
        <name>pyridoxal 5'-phosphate</name>
        <dbReference type="ChEBI" id="CHEBI:597326"/>
    </cofactor>
</comment>
<dbReference type="Gene3D" id="3.40.50.20">
    <property type="match status" value="1"/>
</dbReference>
<keyword evidence="6" id="KW-1185">Reference proteome</keyword>
<dbReference type="Pfam" id="PF13535">
    <property type="entry name" value="ATP-grasp_4"/>
    <property type="match status" value="1"/>
</dbReference>
<proteinExistence type="predicted"/>
<dbReference type="SUPFAM" id="SSF56059">
    <property type="entry name" value="Glutathione synthetase ATP-binding domain-like"/>
    <property type="match status" value="1"/>
</dbReference>
<evidence type="ECO:0000313" key="5">
    <source>
        <dbReference type="EMBL" id="MFC5636066.1"/>
    </source>
</evidence>
<keyword evidence="3" id="KW-0067">ATP-binding</keyword>
<dbReference type="SMART" id="SM01209">
    <property type="entry name" value="GARS_A"/>
    <property type="match status" value="1"/>
</dbReference>
<dbReference type="CDD" id="cd01561">
    <property type="entry name" value="CBS_like"/>
    <property type="match status" value="1"/>
</dbReference>
<dbReference type="Gene3D" id="3.40.50.1100">
    <property type="match status" value="2"/>
</dbReference>
<gene>
    <name evidence="5" type="ORF">ACFPZJ_20145</name>
</gene>
<evidence type="ECO:0000256" key="2">
    <source>
        <dbReference type="ARBA" id="ARBA00022898"/>
    </source>
</evidence>
<dbReference type="Pfam" id="PF18130">
    <property type="entry name" value="ATPgrasp_N"/>
    <property type="match status" value="1"/>
</dbReference>
<dbReference type="Gene3D" id="3.30.470.20">
    <property type="entry name" value="ATP-grasp fold, B domain"/>
    <property type="match status" value="1"/>
</dbReference>
<dbReference type="PANTHER" id="PTHR10314">
    <property type="entry name" value="CYSTATHIONINE BETA-SYNTHASE"/>
    <property type="match status" value="1"/>
</dbReference>
<sequence length="770" mass="82352">MLFDSVVDTIGHTPLVRLRVDGAPGVDVYAKLELQNLFGMKDRVARTMILEAKRTGALRDGAPIIESSSGTMALGIGIVGTALGHEVHIVTDPRIDDVTLAKLRALGCQVHVVKAMSGQGWQSARLELLDRLIADLPGAFWPQQYSNPDNPGAYRLLAGEILDDLGPIDVLVGSVGSGGSLCGTARALRDTLPELTVVGVDAVGSVLFGQPDLPGRLQSGLGNSLLPKNLDRRLIDEVHWLNDAEAFESTRALARQQQIFAGNTSGSVYRVLCDLAARSEPGTRIVGILPDRGDRYVDTVYSDAYWVERGLHEQGRAPASQAVEPGRVVHQWSRTAREGDGTSGLRQHLLFVESNTTGTGMLALETTRRLGYRPVLLTGGPERYAGLAEAQCEVLVCDTNSLAELRRGIQDRFRREEIAGITTTSDFYVPLVADLAAWLGLPGNPVAAVAACRDKSALRRTLDATGVRQPRFAAVTDVASVAAAVDAVGLPCVVKPADESGSTNVLLCTTRDQAEEQVARILAVRVNARGLPTAGTALVEQYLEGPEFSVEMFTWKGETRCIGITEKSVTGTPYFVEHRHLFPAPLSPTVAGQVEDLVRRAVEGVGIALGATHTEVRLTEDGPAVVEINARMAGGMIPELIRLSTGTELLEQQLRVALGQPPEPVAEPARHAGIQFLLADREGELTGVDGTGQARDIDGVDRVVVTARPGTAVRPPRDAYDRLGYVIAHGDSPTQVTKTCADAIGQLSPRIQDFSSARQAGRAAQERTAQ</sequence>
<accession>A0ABW0URB6</accession>
<keyword evidence="3" id="KW-0547">Nucleotide-binding</keyword>
<feature type="domain" description="ATP-grasp" evidence="4">
    <location>
        <begin position="459"/>
        <end position="658"/>
    </location>
</feature>
<dbReference type="SUPFAM" id="SSF53686">
    <property type="entry name" value="Tryptophan synthase beta subunit-like PLP-dependent enzymes"/>
    <property type="match status" value="1"/>
</dbReference>
<protein>
    <submittedName>
        <fullName evidence="5">Pyridoxal-phosphate dependent enzyme</fullName>
    </submittedName>
</protein>
<keyword evidence="2" id="KW-0663">Pyridoxal phosphate</keyword>
<comment type="caution">
    <text evidence="5">The sequence shown here is derived from an EMBL/GenBank/DDBJ whole genome shotgun (WGS) entry which is preliminary data.</text>
</comment>
<dbReference type="EMBL" id="JBHSNY010000006">
    <property type="protein sequence ID" value="MFC5636066.1"/>
    <property type="molecule type" value="Genomic_DNA"/>
</dbReference>
<dbReference type="Pfam" id="PF18603">
    <property type="entry name" value="LAL_C2"/>
    <property type="match status" value="1"/>
</dbReference>
<reference evidence="6" key="1">
    <citation type="journal article" date="2019" name="Int. J. Syst. Evol. Microbiol.">
        <title>The Global Catalogue of Microorganisms (GCM) 10K type strain sequencing project: providing services to taxonomists for standard genome sequencing and annotation.</title>
        <authorList>
            <consortium name="The Broad Institute Genomics Platform"/>
            <consortium name="The Broad Institute Genome Sequencing Center for Infectious Disease"/>
            <person name="Wu L."/>
            <person name="Ma J."/>
        </authorList>
    </citation>
    <scope>NUCLEOTIDE SEQUENCE [LARGE SCALE GENOMIC DNA]</scope>
    <source>
        <strain evidence="6">CGMCC 4.7248</strain>
    </source>
</reference>
<dbReference type="InterPro" id="IPR011761">
    <property type="entry name" value="ATP-grasp"/>
</dbReference>
<evidence type="ECO:0000259" key="4">
    <source>
        <dbReference type="PROSITE" id="PS50975"/>
    </source>
</evidence>
<dbReference type="InterPro" id="IPR036052">
    <property type="entry name" value="TrpB-like_PALP_sf"/>
</dbReference>
<dbReference type="InterPro" id="IPR050214">
    <property type="entry name" value="Cys_Synth/Cystath_Beta-Synth"/>
</dbReference>
<dbReference type="Proteomes" id="UP001596154">
    <property type="component" value="Unassembled WGS sequence"/>
</dbReference>
<evidence type="ECO:0000256" key="3">
    <source>
        <dbReference type="PROSITE-ProRule" id="PRU00409"/>
    </source>
</evidence>
<dbReference type="InterPro" id="IPR001926">
    <property type="entry name" value="TrpB-like_PALP"/>
</dbReference>
<organism evidence="5 6">
    <name type="scientific">Streptomyces bullii</name>
    <dbReference type="NCBI Taxonomy" id="349910"/>
    <lineage>
        <taxon>Bacteria</taxon>
        <taxon>Bacillati</taxon>
        <taxon>Actinomycetota</taxon>
        <taxon>Actinomycetes</taxon>
        <taxon>Kitasatosporales</taxon>
        <taxon>Streptomycetaceae</taxon>
        <taxon>Streptomyces</taxon>
    </lineage>
</organism>
<dbReference type="PROSITE" id="PS50975">
    <property type="entry name" value="ATP_GRASP"/>
    <property type="match status" value="1"/>
</dbReference>
<dbReference type="InterPro" id="IPR040570">
    <property type="entry name" value="LAL_C2"/>
</dbReference>
<dbReference type="RefSeq" id="WP_381023294.1">
    <property type="nucleotide sequence ID" value="NZ_JBHSNY010000006.1"/>
</dbReference>
<evidence type="ECO:0000313" key="6">
    <source>
        <dbReference type="Proteomes" id="UP001596154"/>
    </source>
</evidence>
<name>A0ABW0URB6_9ACTN</name>
<evidence type="ECO:0000256" key="1">
    <source>
        <dbReference type="ARBA" id="ARBA00001933"/>
    </source>
</evidence>
<dbReference type="InterPro" id="IPR041472">
    <property type="entry name" value="BL00235/CARNS1_N"/>
</dbReference>
<dbReference type="Pfam" id="PF00291">
    <property type="entry name" value="PALP"/>
    <property type="match status" value="1"/>
</dbReference>